<evidence type="ECO:0000313" key="3">
    <source>
        <dbReference type="Proteomes" id="UP000002408"/>
    </source>
</evidence>
<dbReference type="Gene3D" id="1.20.1270.90">
    <property type="entry name" value="AF1782-like"/>
    <property type="match status" value="2"/>
</dbReference>
<gene>
    <name evidence="2" type="ordered locus">Mboo_2069</name>
</gene>
<dbReference type="EMBL" id="CP000780">
    <property type="protein sequence ID" value="ABS56583.1"/>
    <property type="molecule type" value="Genomic_DNA"/>
</dbReference>
<reference evidence="3" key="1">
    <citation type="journal article" date="2015" name="Microbiology">
        <title>Genome of Methanoregula boonei 6A8 reveals adaptations to oligotrophic peatland environments.</title>
        <authorList>
            <person name="Braeuer S."/>
            <person name="Cadillo-Quiroz H."/>
            <person name="Kyrpides N."/>
            <person name="Woyke T."/>
            <person name="Goodwin L."/>
            <person name="Detter C."/>
            <person name="Podell S."/>
            <person name="Yavitt J.B."/>
            <person name="Zinder S.H."/>
        </authorList>
    </citation>
    <scope>NUCLEOTIDE SEQUENCE [LARGE SCALE GENOMIC DNA]</scope>
    <source>
        <strain evidence="3">DSM 21154 / JCM 14090 / 6A8</strain>
    </source>
</reference>
<name>A7IA22_METB6</name>
<dbReference type="InterPro" id="IPR036809">
    <property type="entry name" value="AF1782-like_sf"/>
</dbReference>
<dbReference type="AlphaFoldDB" id="A7IA22"/>
<dbReference type="GeneID" id="43367596"/>
<dbReference type="STRING" id="456442.Mboo_2069"/>
<dbReference type="KEGG" id="mbn:Mboo_2069"/>
<protein>
    <recommendedName>
        <fullName evidence="1">DUF357 domain-containing protein</fullName>
    </recommendedName>
</protein>
<dbReference type="InterPro" id="IPR023140">
    <property type="entry name" value="DUF357"/>
</dbReference>
<feature type="domain" description="DUF357" evidence="1">
    <location>
        <begin position="108"/>
        <end position="180"/>
    </location>
</feature>
<feature type="domain" description="DUF357" evidence="1">
    <location>
        <begin position="9"/>
        <end position="77"/>
    </location>
</feature>
<dbReference type="eggNOG" id="arCOG01224">
    <property type="taxonomic scope" value="Archaea"/>
</dbReference>
<organism evidence="2 3">
    <name type="scientific">Methanoregula boonei (strain DSM 21154 / JCM 14090 / 6A8)</name>
    <dbReference type="NCBI Taxonomy" id="456442"/>
    <lineage>
        <taxon>Archaea</taxon>
        <taxon>Methanobacteriati</taxon>
        <taxon>Methanobacteriota</taxon>
        <taxon>Stenosarchaea group</taxon>
        <taxon>Methanomicrobia</taxon>
        <taxon>Methanomicrobiales</taxon>
        <taxon>Methanoregulaceae</taxon>
        <taxon>Methanoregula</taxon>
    </lineage>
</organism>
<dbReference type="Pfam" id="PF04010">
    <property type="entry name" value="DUF357"/>
    <property type="match status" value="2"/>
</dbReference>
<dbReference type="SUPFAM" id="SSF158372">
    <property type="entry name" value="AF1782-like"/>
    <property type="match status" value="2"/>
</dbReference>
<dbReference type="RefSeq" id="WP_012107639.1">
    <property type="nucleotide sequence ID" value="NC_009712.1"/>
</dbReference>
<sequence>MLIAGCGSLLSRELEETRIPQSPETPLFALAITAQEMARAYAEDGATFFSRDDPVNALAAYYYGFGWLHFGIAYGLLSRSGKPACPFDGQHETLPLSQTARLDEKVQRYARLLDTACASVVPAPEPETAAGAFARKVIVIGTSYARGGRSSLAAGEREAALARFSYGHGWVDAGARAGLLALTGNREIFTV</sequence>
<evidence type="ECO:0000313" key="2">
    <source>
        <dbReference type="EMBL" id="ABS56583.1"/>
    </source>
</evidence>
<evidence type="ECO:0000259" key="1">
    <source>
        <dbReference type="Pfam" id="PF04010"/>
    </source>
</evidence>
<dbReference type="HOGENOM" id="CLU_1405979_0_0_2"/>
<dbReference type="OrthoDB" id="148073at2157"/>
<accession>A7IA22</accession>
<dbReference type="Proteomes" id="UP000002408">
    <property type="component" value="Chromosome"/>
</dbReference>
<keyword evidence="3" id="KW-1185">Reference proteome</keyword>
<proteinExistence type="predicted"/>